<accession>A0A927BZQ4</accession>
<dbReference type="Pfam" id="PF07833">
    <property type="entry name" value="Cu_amine_oxidN1"/>
    <property type="match status" value="1"/>
</dbReference>
<organism evidence="3 4">
    <name type="scientific">Paenibacillus sabuli</name>
    <dbReference type="NCBI Taxonomy" id="2772509"/>
    <lineage>
        <taxon>Bacteria</taxon>
        <taxon>Bacillati</taxon>
        <taxon>Bacillota</taxon>
        <taxon>Bacilli</taxon>
        <taxon>Bacillales</taxon>
        <taxon>Paenibacillaceae</taxon>
        <taxon>Paenibacillus</taxon>
    </lineage>
</organism>
<evidence type="ECO:0000256" key="1">
    <source>
        <dbReference type="SAM" id="SignalP"/>
    </source>
</evidence>
<feature type="chain" id="PRO_5036896748" description="Copper amine oxidase-like N-terminal domain-containing protein" evidence="1">
    <location>
        <begin position="25"/>
        <end position="217"/>
    </location>
</feature>
<gene>
    <name evidence="3" type="ORF">IDH44_23940</name>
</gene>
<name>A0A927BZQ4_9BACL</name>
<dbReference type="Proteomes" id="UP000621560">
    <property type="component" value="Unassembled WGS sequence"/>
</dbReference>
<dbReference type="InterPro" id="IPR012854">
    <property type="entry name" value="Cu_amine_oxidase-like_N"/>
</dbReference>
<dbReference type="AlphaFoldDB" id="A0A927BZQ4"/>
<feature type="signal peptide" evidence="1">
    <location>
        <begin position="1"/>
        <end position="24"/>
    </location>
</feature>
<dbReference type="EMBL" id="JACXIZ010000059">
    <property type="protein sequence ID" value="MBD2848258.1"/>
    <property type="molecule type" value="Genomic_DNA"/>
</dbReference>
<keyword evidence="1" id="KW-0732">Signal</keyword>
<feature type="domain" description="Copper amine oxidase-like N-terminal" evidence="2">
    <location>
        <begin position="58"/>
        <end position="106"/>
    </location>
</feature>
<proteinExistence type="predicted"/>
<comment type="caution">
    <text evidence="3">The sequence shown here is derived from an EMBL/GenBank/DDBJ whole genome shotgun (WGS) entry which is preliminary data.</text>
</comment>
<reference evidence="3" key="1">
    <citation type="submission" date="2020-09" db="EMBL/GenBank/DDBJ databases">
        <title>A novel bacterium of genus Paenibacillus, isolated from South China Sea.</title>
        <authorList>
            <person name="Huang H."/>
            <person name="Mo K."/>
            <person name="Hu Y."/>
        </authorList>
    </citation>
    <scope>NUCLEOTIDE SEQUENCE</scope>
    <source>
        <strain evidence="3">IB182496</strain>
    </source>
</reference>
<evidence type="ECO:0000259" key="2">
    <source>
        <dbReference type="Pfam" id="PF07833"/>
    </source>
</evidence>
<keyword evidence="4" id="KW-1185">Reference proteome</keyword>
<evidence type="ECO:0000313" key="3">
    <source>
        <dbReference type="EMBL" id="MBD2848258.1"/>
    </source>
</evidence>
<sequence>MKKKVLVGVMSASLLLNVGIGAFAATNLQEIKAYLNPDLKIKYDGVPVQLKDGNGSVVAPITYNNTTYLPLRSISELVGIGVKFDNTTKTVLLGQSGEGVSIAAEEHDSSHLTRDSAQTTYKGTTYNEAYYNENGGTIILYPETKYTLLKLRFAAIGEGEREIIIKDLDRNTTLKTETVGIEDGMMTIEANISNVDTISVSVSGGGYLIPVSTSTYH</sequence>
<evidence type="ECO:0000313" key="4">
    <source>
        <dbReference type="Proteomes" id="UP000621560"/>
    </source>
</evidence>
<protein>
    <recommendedName>
        <fullName evidence="2">Copper amine oxidase-like N-terminal domain-containing protein</fullName>
    </recommendedName>
</protein>
<dbReference type="RefSeq" id="WP_190921355.1">
    <property type="nucleotide sequence ID" value="NZ_JACXIZ010000059.1"/>
</dbReference>